<dbReference type="InterPro" id="IPR008978">
    <property type="entry name" value="HSP20-like_chaperone"/>
</dbReference>
<evidence type="ECO:0000259" key="3">
    <source>
        <dbReference type="PROSITE" id="PS01031"/>
    </source>
</evidence>
<dbReference type="InterPro" id="IPR007052">
    <property type="entry name" value="CS_dom"/>
</dbReference>
<protein>
    <submittedName>
        <fullName evidence="5">Spore protein SP21</fullName>
    </submittedName>
</protein>
<accession>A0A8A0RQ84</accession>
<dbReference type="RefSeq" id="WP_206707056.1">
    <property type="nucleotide sequence ID" value="NZ_CP059066.1"/>
</dbReference>
<evidence type="ECO:0000313" key="5">
    <source>
        <dbReference type="EMBL" id="QSQ09718.1"/>
    </source>
</evidence>
<keyword evidence="6" id="KW-1185">Reference proteome</keyword>
<dbReference type="InterPro" id="IPR002068">
    <property type="entry name" value="A-crystallin/Hsp20_dom"/>
</dbReference>
<dbReference type="Proteomes" id="UP000662904">
    <property type="component" value="Chromosome"/>
</dbReference>
<dbReference type="AlphaFoldDB" id="A0A8A0RQ84"/>
<dbReference type="PROSITE" id="PS01031">
    <property type="entry name" value="SHSP"/>
    <property type="match status" value="1"/>
</dbReference>
<evidence type="ECO:0000259" key="4">
    <source>
        <dbReference type="PROSITE" id="PS51203"/>
    </source>
</evidence>
<dbReference type="SUPFAM" id="SSF49764">
    <property type="entry name" value="HSP20-like chaperones"/>
    <property type="match status" value="1"/>
</dbReference>
<evidence type="ECO:0000256" key="1">
    <source>
        <dbReference type="PROSITE-ProRule" id="PRU00285"/>
    </source>
</evidence>
<feature type="domain" description="CS" evidence="4">
    <location>
        <begin position="36"/>
        <end position="139"/>
    </location>
</feature>
<dbReference type="EMBL" id="CP059066">
    <property type="protein sequence ID" value="QSQ09718.1"/>
    <property type="molecule type" value="Genomic_DNA"/>
</dbReference>
<evidence type="ECO:0000313" key="6">
    <source>
        <dbReference type="Proteomes" id="UP000662904"/>
    </source>
</evidence>
<name>A0A8A0RQ84_9FIRM</name>
<dbReference type="PANTHER" id="PTHR11527">
    <property type="entry name" value="HEAT-SHOCK PROTEIN 20 FAMILY MEMBER"/>
    <property type="match status" value="1"/>
</dbReference>
<dbReference type="KEGG" id="kme:H0A61_02097"/>
<proteinExistence type="inferred from homology"/>
<dbReference type="Pfam" id="PF00011">
    <property type="entry name" value="HSP20"/>
    <property type="match status" value="1"/>
</dbReference>
<feature type="domain" description="SHSP" evidence="3">
    <location>
        <begin position="32"/>
        <end position="144"/>
    </location>
</feature>
<evidence type="ECO:0000256" key="2">
    <source>
        <dbReference type="RuleBase" id="RU003616"/>
    </source>
</evidence>
<gene>
    <name evidence="5" type="primary">hspA</name>
    <name evidence="5" type="ORF">H0A61_02097</name>
</gene>
<reference evidence="5" key="1">
    <citation type="submission" date="2020-07" db="EMBL/GenBank/DDBJ databases">
        <title>Koleobacter methoxysyntrophicus gen. nov., sp. nov., a novel anaerobic bacterium isolated from deep subsurface oil field and proposal of Koleobacterales ord. nov. in the phylum Firmicutes.</title>
        <authorList>
            <person name="Sakamoto S."/>
            <person name="Tamaki H."/>
        </authorList>
    </citation>
    <scope>NUCLEOTIDE SEQUENCE</scope>
    <source>
        <strain evidence="5">NRmbB1</strain>
    </source>
</reference>
<dbReference type="PROSITE" id="PS51203">
    <property type="entry name" value="CS"/>
    <property type="match status" value="1"/>
</dbReference>
<organism evidence="5 6">
    <name type="scientific">Koleobacter methoxysyntrophicus</name>
    <dbReference type="NCBI Taxonomy" id="2751313"/>
    <lineage>
        <taxon>Bacteria</taxon>
        <taxon>Bacillati</taxon>
        <taxon>Bacillota</taxon>
        <taxon>Clostridia</taxon>
        <taxon>Koleobacterales</taxon>
        <taxon>Koleobacteraceae</taxon>
        <taxon>Koleobacter</taxon>
    </lineage>
</organism>
<comment type="similarity">
    <text evidence="1 2">Belongs to the small heat shock protein (HSP20) family.</text>
</comment>
<sequence length="149" mass="17394">MNLIPWGKPYELERFREEMDRFFDRSLGNFFAIGIGRHPSVDVYQTDSEVIVKAEIPGVDAEDLEILATEDTLSIRGEIKHQEEIKEHGYIHRERKHGSFYRSIPLPYPVRSEEAKASLNNGVLDIRLPKSENHRERAVKIQVEDRNKH</sequence>
<dbReference type="InterPro" id="IPR031107">
    <property type="entry name" value="Small_HSP"/>
</dbReference>
<dbReference type="Gene3D" id="2.60.40.790">
    <property type="match status" value="1"/>
</dbReference>
<dbReference type="CDD" id="cd06464">
    <property type="entry name" value="ACD_sHsps-like"/>
    <property type="match status" value="1"/>
</dbReference>